<accession>A0A4Q7P9U6</accession>
<dbReference type="AlphaFoldDB" id="A0A4Q7P9U6"/>
<gene>
    <name evidence="1" type="ORF">BC751_2279</name>
</gene>
<sequence>MKTSECRGNKSIQIEEISELNKSIEFTSDDYYQVELLKIEELPGSVRRIYREWDDLSQESKKILFNDIFEKENYWGYFFSTWAKYSFYTENPKILRIFQEALRFVKNEYSVDGVIMTEREVLEGHWYRETFARNMRLLLDAYSYTNDLAVLGIIEEQTNLWIGTNEKSNVKGFKIYPYSSKLKNARSSEINPNQNLQMGLVFSKLYFNEKSKFYMNDFIKESALNEIKAGLSLVRENGFFPLNQHAINVGDSNYAGLSTIVLYELAQIWADPDFIDILKRVGIWLEKSFNESRPWNTKDDLPDYHFDQFTAFNLFSRIPAFYAAGLPSQRAKQWMEFVKTKFTDFQILDLTPRWDNLQSLPENYYSNHKRNKDLKHLPPKLYVRKEDNVVFINVVGSEIKDFKICQLDQNSIKDGVFEDLEIKEGDQLKVYDVHNNMTTLVFGPLMAGSHLKVFVNFFDYNNPIKNK</sequence>
<evidence type="ECO:0000313" key="2">
    <source>
        <dbReference type="Proteomes" id="UP000292209"/>
    </source>
</evidence>
<proteinExistence type="predicted"/>
<reference evidence="1 2" key="1">
    <citation type="submission" date="2019-02" db="EMBL/GenBank/DDBJ databases">
        <title>Genomic Encyclopedia of Archaeal and Bacterial Type Strains, Phase II (KMG-II): from individual species to whole genera.</title>
        <authorList>
            <person name="Goeker M."/>
        </authorList>
    </citation>
    <scope>NUCLEOTIDE SEQUENCE [LARGE SCALE GENOMIC DNA]</scope>
    <source>
        <strain evidence="1 2">DSM 21411</strain>
    </source>
</reference>
<dbReference type="Proteomes" id="UP000292209">
    <property type="component" value="Unassembled WGS sequence"/>
</dbReference>
<evidence type="ECO:0000313" key="1">
    <source>
        <dbReference type="EMBL" id="RZS96697.1"/>
    </source>
</evidence>
<name>A0A4Q7P9U6_9BACT</name>
<keyword evidence="2" id="KW-1185">Reference proteome</keyword>
<dbReference type="EMBL" id="SGXG01000001">
    <property type="protein sequence ID" value="RZS96697.1"/>
    <property type="molecule type" value="Genomic_DNA"/>
</dbReference>
<comment type="caution">
    <text evidence="1">The sequence shown here is derived from an EMBL/GenBank/DDBJ whole genome shotgun (WGS) entry which is preliminary data.</text>
</comment>
<organism evidence="1 2">
    <name type="scientific">Cecembia calidifontis</name>
    <dbReference type="NCBI Taxonomy" id="1187080"/>
    <lineage>
        <taxon>Bacteria</taxon>
        <taxon>Pseudomonadati</taxon>
        <taxon>Bacteroidota</taxon>
        <taxon>Cytophagia</taxon>
        <taxon>Cytophagales</taxon>
        <taxon>Cyclobacteriaceae</taxon>
        <taxon>Cecembia</taxon>
    </lineage>
</organism>
<protein>
    <submittedName>
        <fullName evidence="1">Uncharacterized protein</fullName>
    </submittedName>
</protein>